<reference evidence="9" key="1">
    <citation type="journal article" date="2019" name="Int. J. Syst. Evol. Microbiol.">
        <title>The Global Catalogue of Microorganisms (GCM) 10K type strain sequencing project: providing services to taxonomists for standard genome sequencing and annotation.</title>
        <authorList>
            <consortium name="The Broad Institute Genomics Platform"/>
            <consortium name="The Broad Institute Genome Sequencing Center for Infectious Disease"/>
            <person name="Wu L."/>
            <person name="Ma J."/>
        </authorList>
    </citation>
    <scope>NUCLEOTIDE SEQUENCE [LARGE SCALE GENOMIC DNA]</scope>
    <source>
        <strain evidence="9">CCUG 48316</strain>
    </source>
</reference>
<evidence type="ECO:0000256" key="6">
    <source>
        <dbReference type="ARBA" id="ARBA00023239"/>
    </source>
</evidence>
<evidence type="ECO:0000256" key="2">
    <source>
        <dbReference type="ARBA" id="ARBA00004754"/>
    </source>
</evidence>
<evidence type="ECO:0000256" key="1">
    <source>
        <dbReference type="ARBA" id="ARBA00001163"/>
    </source>
</evidence>
<name>A0ABW2BR10_9HYPH</name>
<evidence type="ECO:0000259" key="7">
    <source>
        <dbReference type="Pfam" id="PF09349"/>
    </source>
</evidence>
<comment type="caution">
    <text evidence="8">The sequence shown here is derived from an EMBL/GenBank/DDBJ whole genome shotgun (WGS) entry which is preliminary data.</text>
</comment>
<feature type="domain" description="Oxo-4-hydroxy-4-carboxy-5-ureidoimidazoline decarboxylase" evidence="7">
    <location>
        <begin position="8"/>
        <end position="164"/>
    </location>
</feature>
<keyword evidence="9" id="KW-1185">Reference proteome</keyword>
<comment type="pathway">
    <text evidence="2">Purine metabolism; urate degradation; (S)-allantoin from urate: step 3/3.</text>
</comment>
<dbReference type="InterPro" id="IPR017580">
    <property type="entry name" value="OHCU_decarboxylase-1"/>
</dbReference>
<dbReference type="Pfam" id="PF09349">
    <property type="entry name" value="OHCU_decarbox"/>
    <property type="match status" value="1"/>
</dbReference>
<keyword evidence="6 8" id="KW-0456">Lyase</keyword>
<dbReference type="NCBIfam" id="TIGR03164">
    <property type="entry name" value="UHCUDC"/>
    <property type="match status" value="1"/>
</dbReference>
<dbReference type="InterPro" id="IPR036778">
    <property type="entry name" value="OHCU_decarboxylase_sf"/>
</dbReference>
<dbReference type="EMBL" id="JBHSWN010000001">
    <property type="protein sequence ID" value="MFC6792289.1"/>
    <property type="molecule type" value="Genomic_DNA"/>
</dbReference>
<evidence type="ECO:0000256" key="5">
    <source>
        <dbReference type="ARBA" id="ARBA00022793"/>
    </source>
</evidence>
<keyword evidence="4" id="KW-0659">Purine metabolism</keyword>
<dbReference type="Proteomes" id="UP001596292">
    <property type="component" value="Unassembled WGS sequence"/>
</dbReference>
<evidence type="ECO:0000256" key="3">
    <source>
        <dbReference type="ARBA" id="ARBA00012257"/>
    </source>
</evidence>
<dbReference type="PANTHER" id="PTHR43466:SF1">
    <property type="entry name" value="2-OXO-4-HYDROXY-4-CARBOXY-5-UREIDOIMIDAZOLINE DECARBOXYLASE-RELATED"/>
    <property type="match status" value="1"/>
</dbReference>
<organism evidence="8 9">
    <name type="scientific">Methylobacterium komagatae</name>
    <dbReference type="NCBI Taxonomy" id="374425"/>
    <lineage>
        <taxon>Bacteria</taxon>
        <taxon>Pseudomonadati</taxon>
        <taxon>Pseudomonadota</taxon>
        <taxon>Alphaproteobacteria</taxon>
        <taxon>Hyphomicrobiales</taxon>
        <taxon>Methylobacteriaceae</taxon>
        <taxon>Methylobacterium</taxon>
    </lineage>
</organism>
<keyword evidence="5" id="KW-0210">Decarboxylase</keyword>
<dbReference type="InterPro" id="IPR018020">
    <property type="entry name" value="OHCU_decarboxylase"/>
</dbReference>
<gene>
    <name evidence="8" type="primary">uraD</name>
    <name evidence="8" type="ORF">ACFQE0_23590</name>
</gene>
<dbReference type="GO" id="GO:0051997">
    <property type="term" value="F:2-oxo-4-hydroxy-4-carboxy-5-ureidoimidazoline decarboxylase activity"/>
    <property type="evidence" value="ECO:0007669"/>
    <property type="project" value="UniProtKB-EC"/>
</dbReference>
<dbReference type="EC" id="4.1.1.97" evidence="3"/>
<comment type="catalytic activity">
    <reaction evidence="1">
        <text>5-hydroxy-2-oxo-4-ureido-2,5-dihydro-1H-imidazole-5-carboxylate + H(+) = (S)-allantoin + CO2</text>
        <dbReference type="Rhea" id="RHEA:26301"/>
        <dbReference type="ChEBI" id="CHEBI:15378"/>
        <dbReference type="ChEBI" id="CHEBI:15678"/>
        <dbReference type="ChEBI" id="CHEBI:16526"/>
        <dbReference type="ChEBI" id="CHEBI:58639"/>
        <dbReference type="EC" id="4.1.1.97"/>
    </reaction>
</comment>
<dbReference type="RefSeq" id="WP_378973999.1">
    <property type="nucleotide sequence ID" value="NZ_JBHSWN010000001.1"/>
</dbReference>
<evidence type="ECO:0000313" key="9">
    <source>
        <dbReference type="Proteomes" id="UP001596292"/>
    </source>
</evidence>
<evidence type="ECO:0000313" key="8">
    <source>
        <dbReference type="EMBL" id="MFC6792289.1"/>
    </source>
</evidence>
<protein>
    <recommendedName>
        <fullName evidence="3">2-oxo-4-hydroxy-4-carboxy-5-ureidoimidazoline decarboxylase</fullName>
        <ecNumber evidence="3">4.1.1.97</ecNumber>
    </recommendedName>
</protein>
<proteinExistence type="predicted"/>
<sequence length="169" mass="18326">MTALSELNALPQDAFVARLAEIYEHSPWVAEAACAKRPFASREALHGAMEAVVAGADEDRKLALLRAHPELAGRAAQRGELTAHSRSEQDGSGLLAAPVDAVARMQSLNRAYSDQFGFPFIIAVKGLDRETILARLEERLENDAEAERAEALRQVGRIAALRLEALIEG</sequence>
<dbReference type="SUPFAM" id="SSF158694">
    <property type="entry name" value="UraD-Like"/>
    <property type="match status" value="1"/>
</dbReference>
<evidence type="ECO:0000256" key="4">
    <source>
        <dbReference type="ARBA" id="ARBA00022631"/>
    </source>
</evidence>
<accession>A0ABW2BR10</accession>
<dbReference type="PANTHER" id="PTHR43466">
    <property type="entry name" value="2-OXO-4-HYDROXY-4-CARBOXY-5-UREIDOIMIDAZOLINE DECARBOXYLASE-RELATED"/>
    <property type="match status" value="1"/>
</dbReference>
<dbReference type="Gene3D" id="1.10.3330.10">
    <property type="entry name" value="Oxo-4-hydroxy-4-carboxy-5-ureidoimidazoline decarboxylase"/>
    <property type="match status" value="1"/>
</dbReference>